<keyword evidence="3" id="KW-1185">Reference proteome</keyword>
<evidence type="ECO:0000256" key="1">
    <source>
        <dbReference type="SAM" id="MobiDB-lite"/>
    </source>
</evidence>
<name>A0ABP0RZA4_9DINO</name>
<feature type="non-terminal residue" evidence="2">
    <location>
        <position position="87"/>
    </location>
</feature>
<proteinExistence type="predicted"/>
<gene>
    <name evidence="2" type="ORF">CCMP2556_LOCUS49353</name>
</gene>
<dbReference type="EMBL" id="CAXAMN010026739">
    <property type="protein sequence ID" value="CAK9105445.1"/>
    <property type="molecule type" value="Genomic_DNA"/>
</dbReference>
<reference evidence="2 3" key="1">
    <citation type="submission" date="2024-02" db="EMBL/GenBank/DDBJ databases">
        <authorList>
            <person name="Chen Y."/>
            <person name="Shah S."/>
            <person name="Dougan E. K."/>
            <person name="Thang M."/>
            <person name="Chan C."/>
        </authorList>
    </citation>
    <scope>NUCLEOTIDE SEQUENCE [LARGE SCALE GENOMIC DNA]</scope>
</reference>
<evidence type="ECO:0000313" key="3">
    <source>
        <dbReference type="Proteomes" id="UP001642484"/>
    </source>
</evidence>
<feature type="region of interest" description="Disordered" evidence="1">
    <location>
        <begin position="32"/>
        <end position="87"/>
    </location>
</feature>
<organism evidence="2 3">
    <name type="scientific">Durusdinium trenchii</name>
    <dbReference type="NCBI Taxonomy" id="1381693"/>
    <lineage>
        <taxon>Eukaryota</taxon>
        <taxon>Sar</taxon>
        <taxon>Alveolata</taxon>
        <taxon>Dinophyceae</taxon>
        <taxon>Suessiales</taxon>
        <taxon>Symbiodiniaceae</taxon>
        <taxon>Durusdinium</taxon>
    </lineage>
</organism>
<sequence length="87" mass="10067">YSVAELGCVGPAVRLWPSQLIQLQLPQQCDEGMMDNCPPSAASVPRTLEDYGEKHPDRQSQDRERRPTWTMTLPFERQHKNRFPEKS</sequence>
<feature type="non-terminal residue" evidence="2">
    <location>
        <position position="1"/>
    </location>
</feature>
<protein>
    <submittedName>
        <fullName evidence="2">Uncharacterized protein</fullName>
    </submittedName>
</protein>
<evidence type="ECO:0000313" key="2">
    <source>
        <dbReference type="EMBL" id="CAK9105445.1"/>
    </source>
</evidence>
<dbReference type="Proteomes" id="UP001642484">
    <property type="component" value="Unassembled WGS sequence"/>
</dbReference>
<accession>A0ABP0RZA4</accession>
<feature type="compositionally biased region" description="Basic and acidic residues" evidence="1">
    <location>
        <begin position="47"/>
        <end position="67"/>
    </location>
</feature>
<comment type="caution">
    <text evidence="2">The sequence shown here is derived from an EMBL/GenBank/DDBJ whole genome shotgun (WGS) entry which is preliminary data.</text>
</comment>
<feature type="compositionally biased region" description="Basic and acidic residues" evidence="1">
    <location>
        <begin position="76"/>
        <end position="87"/>
    </location>
</feature>